<accession>A0A0C7R6E5</accession>
<protein>
    <submittedName>
        <fullName evidence="1">Uncharacterized protein</fullName>
    </submittedName>
</protein>
<name>A0A0C7R6E5_PARSO</name>
<reference evidence="1 2" key="1">
    <citation type="submission" date="2015-01" db="EMBL/GenBank/DDBJ databases">
        <authorList>
            <person name="Aslett A.Martin."/>
            <person name="De Silva Nishadi"/>
        </authorList>
    </citation>
    <scope>NUCLEOTIDE SEQUENCE [LARGE SCALE GENOMIC DNA]</scope>
    <source>
        <strain evidence="1 2">R28058</strain>
    </source>
</reference>
<dbReference type="RefSeq" id="WP_055342848.1">
    <property type="nucleotide sequence ID" value="NZ_CDNI01000021.1"/>
</dbReference>
<dbReference type="AlphaFoldDB" id="A0A0C7R6E5"/>
<evidence type="ECO:0000313" key="1">
    <source>
        <dbReference type="EMBL" id="CEQ04803.1"/>
    </source>
</evidence>
<gene>
    <name evidence="1" type="ORF">R28058_25211</name>
</gene>
<dbReference type="EMBL" id="CEKZ01000014">
    <property type="protein sequence ID" value="CEQ04803.1"/>
    <property type="molecule type" value="Genomic_DNA"/>
</dbReference>
<organism evidence="1 2">
    <name type="scientific">Paraclostridium sordellii</name>
    <name type="common">Clostridium sordellii</name>
    <dbReference type="NCBI Taxonomy" id="1505"/>
    <lineage>
        <taxon>Bacteria</taxon>
        <taxon>Bacillati</taxon>
        <taxon>Bacillota</taxon>
        <taxon>Clostridia</taxon>
        <taxon>Peptostreptococcales</taxon>
        <taxon>Peptostreptococcaceae</taxon>
        <taxon>Paraclostridium</taxon>
    </lineage>
</organism>
<dbReference type="Proteomes" id="UP000049127">
    <property type="component" value="Unassembled WGS sequence"/>
</dbReference>
<sequence length="114" mass="13456">MMNVDIINSESSVYVKVEGKLSDREIKMFTSDYKQKIKGIKTQRYNLIIEVDPFEYDKISTIKNTCMMFYKTGYKNIYLVDPMNYIMSNIKLNSIERKVFLNSIKIVNSKNDIK</sequence>
<proteinExistence type="predicted"/>
<dbReference type="OrthoDB" id="1751721at2"/>
<evidence type="ECO:0000313" key="2">
    <source>
        <dbReference type="Proteomes" id="UP000049127"/>
    </source>
</evidence>